<reference evidence="1" key="1">
    <citation type="submission" date="2023-03" db="EMBL/GenBank/DDBJ databases">
        <title>Andean soil-derived lignocellulolytic bacterial consortium as a source of novel taxa and putative plastic-active enzymes.</title>
        <authorList>
            <person name="Diaz-Garcia L."/>
            <person name="Chuvochina M."/>
            <person name="Feuerriegel G."/>
            <person name="Bunk B."/>
            <person name="Sproer C."/>
            <person name="Streit W.R."/>
            <person name="Rodriguez L.M."/>
            <person name="Overmann J."/>
            <person name="Jimenez D.J."/>
        </authorList>
    </citation>
    <scope>NUCLEOTIDE SEQUENCE</scope>
    <source>
        <strain evidence="1">MAG 833</strain>
    </source>
</reference>
<protein>
    <submittedName>
        <fullName evidence="1">Uncharacterized protein</fullName>
    </submittedName>
</protein>
<gene>
    <name evidence="1" type="ORF">P0Y50_06755</name>
</gene>
<dbReference type="Proteomes" id="UP001213664">
    <property type="component" value="Chromosome"/>
</dbReference>
<organism evidence="1 2">
    <name type="scientific">Candidatus Brevundimonas colombiensis</name>
    <dbReference type="NCBI Taxonomy" id="3121376"/>
    <lineage>
        <taxon>Bacteria</taxon>
        <taxon>Pseudomonadati</taxon>
        <taxon>Pseudomonadota</taxon>
        <taxon>Alphaproteobacteria</taxon>
        <taxon>Caulobacterales</taxon>
        <taxon>Caulobacteraceae</taxon>
        <taxon>Brevundimonas</taxon>
    </lineage>
</organism>
<dbReference type="EMBL" id="CP119326">
    <property type="protein sequence ID" value="WEK41302.1"/>
    <property type="molecule type" value="Genomic_DNA"/>
</dbReference>
<sequence length="92" mass="9919">MPAPDDELTLMANEELDAACAMPFVEVKKITPWGDSYEGFAPSGRTVEIERRYLWAIEPEGGVIVEVEVRDRAARPGSAAGAEARALLTAAD</sequence>
<dbReference type="AlphaFoldDB" id="A0AAJ6BMG6"/>
<evidence type="ECO:0000313" key="1">
    <source>
        <dbReference type="EMBL" id="WEK41302.1"/>
    </source>
</evidence>
<evidence type="ECO:0000313" key="2">
    <source>
        <dbReference type="Proteomes" id="UP001213664"/>
    </source>
</evidence>
<accession>A0AAJ6BMG6</accession>
<proteinExistence type="predicted"/>
<name>A0AAJ6BMG6_9CAUL</name>